<dbReference type="InterPro" id="IPR037682">
    <property type="entry name" value="TonB_C"/>
</dbReference>
<comment type="similarity">
    <text evidence="2">Belongs to the TonB family.</text>
</comment>
<evidence type="ECO:0000256" key="10">
    <source>
        <dbReference type="SAM" id="MobiDB-lite"/>
    </source>
</evidence>
<keyword evidence="14" id="KW-1185">Reference proteome</keyword>
<dbReference type="Proteomes" id="UP000184048">
    <property type="component" value="Unassembled WGS sequence"/>
</dbReference>
<evidence type="ECO:0000313" key="14">
    <source>
        <dbReference type="Proteomes" id="UP000184048"/>
    </source>
</evidence>
<dbReference type="GO" id="GO:0055085">
    <property type="term" value="P:transmembrane transport"/>
    <property type="evidence" value="ECO:0007669"/>
    <property type="project" value="InterPro"/>
</dbReference>
<dbReference type="EMBL" id="FQUU01000009">
    <property type="protein sequence ID" value="SHF33294.1"/>
    <property type="molecule type" value="Genomic_DNA"/>
</dbReference>
<name>A0A1M5ASW4_9BACT</name>
<dbReference type="SUPFAM" id="SSF74653">
    <property type="entry name" value="TolA/TonB C-terminal domain"/>
    <property type="match status" value="1"/>
</dbReference>
<accession>A0A1M5ASW4</accession>
<dbReference type="GO" id="GO:0015031">
    <property type="term" value="P:protein transport"/>
    <property type="evidence" value="ECO:0007669"/>
    <property type="project" value="UniProtKB-KW"/>
</dbReference>
<dbReference type="AlphaFoldDB" id="A0A1M5ASW4"/>
<protein>
    <submittedName>
        <fullName evidence="13">Protein TonB</fullName>
    </submittedName>
</protein>
<keyword evidence="4" id="KW-1003">Cell membrane</keyword>
<keyword evidence="8 11" id="KW-1133">Transmembrane helix</keyword>
<dbReference type="InterPro" id="IPR006260">
    <property type="entry name" value="TonB/TolA_C"/>
</dbReference>
<evidence type="ECO:0000256" key="11">
    <source>
        <dbReference type="SAM" id="Phobius"/>
    </source>
</evidence>
<keyword evidence="6 11" id="KW-0812">Transmembrane</keyword>
<dbReference type="GO" id="GO:0098797">
    <property type="term" value="C:plasma membrane protein complex"/>
    <property type="evidence" value="ECO:0007669"/>
    <property type="project" value="TreeGrafter"/>
</dbReference>
<organism evidence="13 14">
    <name type="scientific">Flavisolibacter ginsengisoli DSM 18119</name>
    <dbReference type="NCBI Taxonomy" id="1121884"/>
    <lineage>
        <taxon>Bacteria</taxon>
        <taxon>Pseudomonadati</taxon>
        <taxon>Bacteroidota</taxon>
        <taxon>Chitinophagia</taxon>
        <taxon>Chitinophagales</taxon>
        <taxon>Chitinophagaceae</taxon>
        <taxon>Flavisolibacter</taxon>
    </lineage>
</organism>
<keyword evidence="5" id="KW-0997">Cell inner membrane</keyword>
<dbReference type="GO" id="GO:0031992">
    <property type="term" value="F:energy transducer activity"/>
    <property type="evidence" value="ECO:0007669"/>
    <property type="project" value="TreeGrafter"/>
</dbReference>
<evidence type="ECO:0000256" key="7">
    <source>
        <dbReference type="ARBA" id="ARBA00022927"/>
    </source>
</evidence>
<feature type="region of interest" description="Disordered" evidence="10">
    <location>
        <begin position="129"/>
        <end position="159"/>
    </location>
</feature>
<keyword evidence="3" id="KW-0813">Transport</keyword>
<evidence type="ECO:0000256" key="9">
    <source>
        <dbReference type="ARBA" id="ARBA00023136"/>
    </source>
</evidence>
<keyword evidence="7" id="KW-0653">Protein transport</keyword>
<sequence>MQAWEILKADVLDILFDNRNKQYGAYTLRRHYPLRLKIALGLTLSSVLFLSLLFRNAGDSIIYTEREKPFVHVIEIAPFTPLPKPPEAPPPPRRAQSSYSDQMKIVANPDEKRMMKTVEDISMSAIGGSNVDGPADASLPNMPDQAQSKETTATPAKADAPAFEVVEQQPEFPGGARAWVNYLNRNLQTPADLEPGEKKIVLIKFIVDADGSVTGFTVVRSGGYAFDNEVIRVLRKMPKWKPAIQNGHAVTVSFTQPVTFVGLEE</sequence>
<evidence type="ECO:0000256" key="1">
    <source>
        <dbReference type="ARBA" id="ARBA00004383"/>
    </source>
</evidence>
<evidence type="ECO:0000259" key="12">
    <source>
        <dbReference type="Pfam" id="PF03544"/>
    </source>
</evidence>
<keyword evidence="9 11" id="KW-0472">Membrane</keyword>
<evidence type="ECO:0000256" key="6">
    <source>
        <dbReference type="ARBA" id="ARBA00022692"/>
    </source>
</evidence>
<reference evidence="13 14" key="1">
    <citation type="submission" date="2016-11" db="EMBL/GenBank/DDBJ databases">
        <authorList>
            <person name="Jaros S."/>
            <person name="Januszkiewicz K."/>
            <person name="Wedrychowicz H."/>
        </authorList>
    </citation>
    <scope>NUCLEOTIDE SEQUENCE [LARGE SCALE GENOMIC DNA]</scope>
    <source>
        <strain evidence="13 14">DSM 18119</strain>
    </source>
</reference>
<proteinExistence type="inferred from homology"/>
<dbReference type="PANTHER" id="PTHR33446">
    <property type="entry name" value="PROTEIN TONB-RELATED"/>
    <property type="match status" value="1"/>
</dbReference>
<evidence type="ECO:0000256" key="2">
    <source>
        <dbReference type="ARBA" id="ARBA00006555"/>
    </source>
</evidence>
<feature type="transmembrane region" description="Helical" evidence="11">
    <location>
        <begin position="36"/>
        <end position="54"/>
    </location>
</feature>
<evidence type="ECO:0000256" key="5">
    <source>
        <dbReference type="ARBA" id="ARBA00022519"/>
    </source>
</evidence>
<comment type="subcellular location">
    <subcellularLocation>
        <location evidence="1">Cell inner membrane</location>
        <topology evidence="1">Single-pass membrane protein</topology>
        <orientation evidence="1">Periplasmic side</orientation>
    </subcellularLocation>
</comment>
<evidence type="ECO:0000256" key="4">
    <source>
        <dbReference type="ARBA" id="ARBA00022475"/>
    </source>
</evidence>
<gene>
    <name evidence="13" type="ORF">SAMN02745131_02342</name>
</gene>
<dbReference type="RefSeq" id="WP_072835517.1">
    <property type="nucleotide sequence ID" value="NZ_FQUU01000009.1"/>
</dbReference>
<dbReference type="STRING" id="1121884.SAMN02745131_02342"/>
<feature type="domain" description="TonB C-terminal" evidence="12">
    <location>
        <begin position="201"/>
        <end position="260"/>
    </location>
</feature>
<dbReference type="NCBIfam" id="TIGR01352">
    <property type="entry name" value="tonB_Cterm"/>
    <property type="match status" value="1"/>
</dbReference>
<dbReference type="Pfam" id="PF03544">
    <property type="entry name" value="TonB_C"/>
    <property type="match status" value="1"/>
</dbReference>
<dbReference type="InterPro" id="IPR051045">
    <property type="entry name" value="TonB-dependent_transducer"/>
</dbReference>
<evidence type="ECO:0000313" key="13">
    <source>
        <dbReference type="EMBL" id="SHF33294.1"/>
    </source>
</evidence>
<evidence type="ECO:0000256" key="3">
    <source>
        <dbReference type="ARBA" id="ARBA00022448"/>
    </source>
</evidence>
<evidence type="ECO:0000256" key="8">
    <source>
        <dbReference type="ARBA" id="ARBA00022989"/>
    </source>
</evidence>
<dbReference type="Gene3D" id="3.30.1150.10">
    <property type="match status" value="1"/>
</dbReference>
<dbReference type="PANTHER" id="PTHR33446:SF2">
    <property type="entry name" value="PROTEIN TONB"/>
    <property type="match status" value="1"/>
</dbReference>